<dbReference type="SUPFAM" id="SSF55781">
    <property type="entry name" value="GAF domain-like"/>
    <property type="match status" value="2"/>
</dbReference>
<dbReference type="EC" id="3.1.4.-" evidence="8"/>
<reference evidence="10" key="1">
    <citation type="submission" date="2019-08" db="EMBL/GenBank/DDBJ databases">
        <title>The improved chromosome-level genome for the pearl oyster Pinctada fucata martensii using PacBio sequencing and Hi-C.</title>
        <authorList>
            <person name="Zheng Z."/>
        </authorList>
    </citation>
    <scope>NUCLEOTIDE SEQUENCE</scope>
    <source>
        <strain evidence="10">ZZ-2019</strain>
        <tissue evidence="10">Adductor muscle</tissue>
    </source>
</reference>
<comment type="caution">
    <text evidence="10">The sequence shown here is derived from an EMBL/GenBank/DDBJ whole genome shotgun (WGS) entry which is preliminary data.</text>
</comment>
<dbReference type="EMBL" id="VSWD01000004">
    <property type="protein sequence ID" value="KAK3104625.1"/>
    <property type="molecule type" value="Genomic_DNA"/>
</dbReference>
<dbReference type="FunFam" id="3.30.450.40:FF:000005">
    <property type="entry name" value="Phosphodiesterase"/>
    <property type="match status" value="1"/>
</dbReference>
<comment type="cofactor">
    <cofactor evidence="8">
        <name>a divalent metal cation</name>
        <dbReference type="ChEBI" id="CHEBI:60240"/>
    </cofactor>
    <text evidence="8">Binds 2 divalent metal cations per subunit. Site 1 may preferentially bind zinc ions, while site 2 has a preference for magnesium and/or manganese ions.</text>
</comment>
<feature type="active site" description="Proton donor" evidence="5">
    <location>
        <position position="503"/>
    </location>
</feature>
<dbReference type="PRINTS" id="PR00387">
    <property type="entry name" value="PDIESTERASE1"/>
</dbReference>
<organism evidence="10 11">
    <name type="scientific">Pinctada imbricata</name>
    <name type="common">Atlantic pearl-oyster</name>
    <name type="synonym">Pinctada martensii</name>
    <dbReference type="NCBI Taxonomy" id="66713"/>
    <lineage>
        <taxon>Eukaryota</taxon>
        <taxon>Metazoa</taxon>
        <taxon>Spiralia</taxon>
        <taxon>Lophotrochozoa</taxon>
        <taxon>Mollusca</taxon>
        <taxon>Bivalvia</taxon>
        <taxon>Autobranchia</taxon>
        <taxon>Pteriomorphia</taxon>
        <taxon>Pterioida</taxon>
        <taxon>Pterioidea</taxon>
        <taxon>Pteriidae</taxon>
        <taxon>Pinctada</taxon>
    </lineage>
</organism>
<dbReference type="InterPro" id="IPR002073">
    <property type="entry name" value="PDEase_catalytic_dom"/>
</dbReference>
<dbReference type="PROSITE" id="PS00126">
    <property type="entry name" value="PDEASE_I_1"/>
    <property type="match status" value="1"/>
</dbReference>
<feature type="binding site" evidence="6">
    <location>
        <position position="652"/>
    </location>
    <ligand>
        <name>AMP</name>
        <dbReference type="ChEBI" id="CHEBI:456215"/>
    </ligand>
</feature>
<dbReference type="PROSITE" id="PS51845">
    <property type="entry name" value="PDEASE_I_2"/>
    <property type="match status" value="1"/>
</dbReference>
<feature type="binding site" evidence="7">
    <location>
        <position position="507"/>
    </location>
    <ligand>
        <name>Zn(2+)</name>
        <dbReference type="ChEBI" id="CHEBI:29105"/>
        <label>1</label>
    </ligand>
</feature>
<dbReference type="InterPro" id="IPR023174">
    <property type="entry name" value="PDEase_CS"/>
</dbReference>
<evidence type="ECO:0000256" key="6">
    <source>
        <dbReference type="PIRSR" id="PIRSR623088-2"/>
    </source>
</evidence>
<comment type="similarity">
    <text evidence="1 8">Belongs to the cyclic nucleotide phosphodiesterase family.</text>
</comment>
<gene>
    <name evidence="10" type="ORF">FSP39_006520</name>
</gene>
<evidence type="ECO:0000256" key="7">
    <source>
        <dbReference type="PIRSR" id="PIRSR623088-3"/>
    </source>
</evidence>
<feature type="domain" description="PDEase" evidence="9">
    <location>
        <begin position="428"/>
        <end position="747"/>
    </location>
</feature>
<keyword evidence="3 7" id="KW-0479">Metal-binding</keyword>
<feature type="binding site" evidence="6">
    <location>
        <position position="542"/>
    </location>
    <ligand>
        <name>AMP</name>
        <dbReference type="ChEBI" id="CHEBI:456215"/>
    </ligand>
</feature>
<proteinExistence type="inferred from homology"/>
<name>A0AA88YGE2_PINIB</name>
<dbReference type="PANTHER" id="PTHR11347">
    <property type="entry name" value="CYCLIC NUCLEOTIDE PHOSPHODIESTERASE"/>
    <property type="match status" value="1"/>
</dbReference>
<evidence type="ECO:0000256" key="3">
    <source>
        <dbReference type="ARBA" id="ARBA00022723"/>
    </source>
</evidence>
<dbReference type="SUPFAM" id="SSF109604">
    <property type="entry name" value="HD-domain/PDEase-like"/>
    <property type="match status" value="1"/>
</dbReference>
<dbReference type="GO" id="GO:0046872">
    <property type="term" value="F:metal ion binding"/>
    <property type="evidence" value="ECO:0007669"/>
    <property type="project" value="UniProtKB-KW"/>
</dbReference>
<feature type="binding site" evidence="6">
    <location>
        <begin position="503"/>
        <end position="507"/>
    </location>
    <ligand>
        <name>AMP</name>
        <dbReference type="ChEBI" id="CHEBI:456215"/>
    </ligand>
</feature>
<dbReference type="SMART" id="SM00065">
    <property type="entry name" value="GAF"/>
    <property type="match status" value="2"/>
</dbReference>
<dbReference type="Pfam" id="PF00233">
    <property type="entry name" value="PDEase_I"/>
    <property type="match status" value="1"/>
</dbReference>
<dbReference type="InterPro" id="IPR003018">
    <property type="entry name" value="GAF"/>
</dbReference>
<feature type="binding site" evidence="6">
    <location>
        <position position="704"/>
    </location>
    <ligand>
        <name>AMP</name>
        <dbReference type="ChEBI" id="CHEBI:456215"/>
    </ligand>
</feature>
<dbReference type="FunFam" id="1.10.1300.10:FF:000003">
    <property type="entry name" value="Phosphodiesterase"/>
    <property type="match status" value="1"/>
</dbReference>
<dbReference type="SMART" id="SM00471">
    <property type="entry name" value="HDc"/>
    <property type="match status" value="1"/>
</dbReference>
<dbReference type="Gene3D" id="3.30.450.40">
    <property type="match status" value="2"/>
</dbReference>
<dbReference type="CDD" id="cd00077">
    <property type="entry name" value="HDc"/>
    <property type="match status" value="1"/>
</dbReference>
<evidence type="ECO:0000256" key="1">
    <source>
        <dbReference type="ARBA" id="ARBA00007648"/>
    </source>
</evidence>
<evidence type="ECO:0000313" key="10">
    <source>
        <dbReference type="EMBL" id="KAK3104625.1"/>
    </source>
</evidence>
<feature type="binding site" evidence="7">
    <location>
        <position position="542"/>
    </location>
    <ligand>
        <name>Zn(2+)</name>
        <dbReference type="ChEBI" id="CHEBI:29105"/>
        <label>2</label>
    </ligand>
</feature>
<dbReference type="InterPro" id="IPR023088">
    <property type="entry name" value="PDEase"/>
</dbReference>
<evidence type="ECO:0000256" key="4">
    <source>
        <dbReference type="ARBA" id="ARBA00022801"/>
    </source>
</evidence>
<dbReference type="Gene3D" id="1.10.1300.10">
    <property type="entry name" value="3'5'-cyclic nucleotide phosphodiesterase, catalytic domain"/>
    <property type="match status" value="1"/>
</dbReference>
<dbReference type="InterPro" id="IPR036971">
    <property type="entry name" value="PDEase_catalytic_dom_sf"/>
</dbReference>
<evidence type="ECO:0000256" key="8">
    <source>
        <dbReference type="RuleBase" id="RU363067"/>
    </source>
</evidence>
<evidence type="ECO:0000313" key="11">
    <source>
        <dbReference type="Proteomes" id="UP001186944"/>
    </source>
</evidence>
<dbReference type="AlphaFoldDB" id="A0AA88YGE2"/>
<feature type="binding site" evidence="7">
    <location>
        <position position="652"/>
    </location>
    <ligand>
        <name>Zn(2+)</name>
        <dbReference type="ChEBI" id="CHEBI:29105"/>
        <label>1</label>
    </ligand>
</feature>
<dbReference type="GO" id="GO:0004114">
    <property type="term" value="F:3',5'-cyclic-nucleotide phosphodiesterase activity"/>
    <property type="evidence" value="ECO:0007669"/>
    <property type="project" value="InterPro"/>
</dbReference>
<feature type="binding site" evidence="7">
    <location>
        <position position="541"/>
    </location>
    <ligand>
        <name>Zn(2+)</name>
        <dbReference type="ChEBI" id="CHEBI:29105"/>
        <label>1</label>
    </ligand>
</feature>
<evidence type="ECO:0000259" key="9">
    <source>
        <dbReference type="PROSITE" id="PS51845"/>
    </source>
</evidence>
<accession>A0AA88YGE2</accession>
<feature type="binding site" evidence="7">
    <location>
        <position position="542"/>
    </location>
    <ligand>
        <name>Zn(2+)</name>
        <dbReference type="ChEBI" id="CHEBI:29105"/>
        <label>1</label>
    </ligand>
</feature>
<dbReference type="Proteomes" id="UP001186944">
    <property type="component" value="Unassembled WGS sequence"/>
</dbReference>
<keyword evidence="11" id="KW-1185">Reference proteome</keyword>
<keyword evidence="4 8" id="KW-0378">Hydrolase</keyword>
<dbReference type="Pfam" id="PF01590">
    <property type="entry name" value="GAF"/>
    <property type="match status" value="2"/>
</dbReference>
<keyword evidence="2" id="KW-0140">cGMP</keyword>
<dbReference type="GO" id="GO:0007165">
    <property type="term" value="P:signal transduction"/>
    <property type="evidence" value="ECO:0007669"/>
    <property type="project" value="InterPro"/>
</dbReference>
<evidence type="ECO:0000256" key="5">
    <source>
        <dbReference type="PIRSR" id="PIRSR623088-1"/>
    </source>
</evidence>
<sequence>MPCCGGSSYHKFKEKLIEDHKEFEKLVLENFSAEEILVLYEKKTGKQVFNKKINVSPCDLPLEKSYLNYNTRDLAREFVRSISDQEGDRRKEISRAAGVCAKAVSADSFSVYIPIQNDTEVARYEDGELVIVGAVGKGRTVVAHAINAKTTLLVENLKQDARFPRGIHPTDITDCSVICIPIILPSDDIAAVIELVRVRSISKPPLSEADLQFANAIVGWMAACIHENDIKRVLNTQQELNDFLLETTKDMFDEMTNVDNVVQKIIMFTKNLVKADRCSMFLVDEDKRELYADYFDVGNLDAEGQPIFEKRSQIRFHTSKGIAGYVVNIFNAYADERFNPDIDKATGYHTRNILCMPIFSKDRVIGVVQMINSLSGDHFTHADETAFNMFAVYCALAIQYSIVYKMLKQQQNQYKVAVELLQYHINCQEDELEALVKKPHLAEKHIPHSLHVYDFVAYPHEFVLPQLVINLMEEMFGTKQFELEKLCRFILTVRRNYRPIAYHNWTHGFHVMHSLWCMIETSPNVFTNFEKMALLIAGICHDVDHRGYNNAFFTKLNLPLANLYSTSVMEQHHYKQTVTILQQEGADIFNFLKPEEYRNMLKLIRHHIIATDLALYFNTQKSIAGSLDKGTFTLANYNLKMETKALMMTAADLCAVAKPWESQQLTAKYIYEEFYVQGDEEKRQGMKPLPMMDRENEREIPQQQAGFIGFICMPLYETLERCLPGTVPLLKGCKKNKELWANLARKLDEDHE</sequence>
<evidence type="ECO:0000256" key="2">
    <source>
        <dbReference type="ARBA" id="ARBA00022535"/>
    </source>
</evidence>
<dbReference type="InterPro" id="IPR029016">
    <property type="entry name" value="GAF-like_dom_sf"/>
</dbReference>
<dbReference type="InterPro" id="IPR003607">
    <property type="entry name" value="HD/PDEase_dom"/>
</dbReference>
<protein>
    <recommendedName>
        <fullName evidence="8">Phosphodiesterase</fullName>
        <ecNumber evidence="8">3.1.4.-</ecNumber>
    </recommendedName>
</protein>